<organism evidence="2 3">
    <name type="scientific">Legionella anisa</name>
    <dbReference type="NCBI Taxonomy" id="28082"/>
    <lineage>
        <taxon>Bacteria</taxon>
        <taxon>Pseudomonadati</taxon>
        <taxon>Pseudomonadota</taxon>
        <taxon>Gammaproteobacteria</taxon>
        <taxon>Legionellales</taxon>
        <taxon>Legionellaceae</taxon>
        <taxon>Legionella</taxon>
    </lineage>
</organism>
<accession>A0AAX0WNY1</accession>
<dbReference type="InterPro" id="IPR002575">
    <property type="entry name" value="Aminoglycoside_PTrfase"/>
</dbReference>
<dbReference type="PANTHER" id="PTHR21310:SF42">
    <property type="entry name" value="BIFUNCTIONAL AAC_APH"/>
    <property type="match status" value="1"/>
</dbReference>
<dbReference type="InterPro" id="IPR051678">
    <property type="entry name" value="AGP_Transferase"/>
</dbReference>
<evidence type="ECO:0000313" key="2">
    <source>
        <dbReference type="EMBL" id="PNL60087.1"/>
    </source>
</evidence>
<name>A0AAX0WNY1_9GAMM</name>
<dbReference type="CDD" id="cd05155">
    <property type="entry name" value="APH_ChoK_like_1"/>
    <property type="match status" value="1"/>
</dbReference>
<comment type="caution">
    <text evidence="2">The sequence shown here is derived from an EMBL/GenBank/DDBJ whole genome shotgun (WGS) entry which is preliminary data.</text>
</comment>
<dbReference type="Pfam" id="PF01636">
    <property type="entry name" value="APH"/>
    <property type="match status" value="1"/>
</dbReference>
<dbReference type="Gene3D" id="3.90.1200.10">
    <property type="match status" value="1"/>
</dbReference>
<dbReference type="EMBL" id="NBTX02000004">
    <property type="protein sequence ID" value="PNL60087.1"/>
    <property type="molecule type" value="Genomic_DNA"/>
</dbReference>
<feature type="domain" description="Aminoglycoside phosphotransferase" evidence="1">
    <location>
        <begin position="30"/>
        <end position="257"/>
    </location>
</feature>
<dbReference type="Proteomes" id="UP000192511">
    <property type="component" value="Unassembled WGS sequence"/>
</dbReference>
<keyword evidence="3" id="KW-1185">Reference proteome</keyword>
<dbReference type="RefSeq" id="WP_019232573.1">
    <property type="nucleotide sequence ID" value="NZ_CAAAHR010000003.1"/>
</dbReference>
<evidence type="ECO:0000259" key="1">
    <source>
        <dbReference type="Pfam" id="PF01636"/>
    </source>
</evidence>
<gene>
    <name evidence="2" type="ORF">A6J39_002020</name>
</gene>
<dbReference type="InterPro" id="IPR011009">
    <property type="entry name" value="Kinase-like_dom_sf"/>
</dbReference>
<dbReference type="SUPFAM" id="SSF56112">
    <property type="entry name" value="Protein kinase-like (PK-like)"/>
    <property type="match status" value="1"/>
</dbReference>
<dbReference type="AlphaFoldDB" id="A0AAX0WNY1"/>
<proteinExistence type="predicted"/>
<dbReference type="PANTHER" id="PTHR21310">
    <property type="entry name" value="AMINOGLYCOSIDE PHOSPHOTRANSFERASE-RELATED-RELATED"/>
    <property type="match status" value="1"/>
</dbReference>
<evidence type="ECO:0000313" key="3">
    <source>
        <dbReference type="Proteomes" id="UP000192511"/>
    </source>
</evidence>
<dbReference type="GeneID" id="98064441"/>
<reference evidence="2" key="1">
    <citation type="submission" date="2017-12" db="EMBL/GenBank/DDBJ databases">
        <title>FDA dAtabase for Regulatory Grade micrObial Sequences (FDA-ARGOS): Supporting development and validation of Infectious Disease Dx tests.</title>
        <authorList>
            <person name="Kerrigan L."/>
            <person name="Tallon L.J."/>
            <person name="Sadzewicz L."/>
            <person name="Sengamalay N."/>
            <person name="Ott S."/>
            <person name="Godinez A."/>
            <person name="Nagaraj S."/>
            <person name="Vavikolanu K."/>
            <person name="Vyas G."/>
            <person name="Nadendla S."/>
            <person name="Aluvathingal J."/>
            <person name="Sichtig H."/>
        </authorList>
    </citation>
    <scope>NUCLEOTIDE SEQUENCE [LARGE SCALE GENOMIC DNA]</scope>
    <source>
        <strain evidence="2">FDAARGOS_200</strain>
    </source>
</reference>
<sequence length="296" mass="33418">MTVPIDVSLVRRLIDSQFPQWSDLPIKPVASSGWDNRTFHLGIEMTVRLPSAPFYALQVEKEQFWLPYLAPHLSLPIPTPLAKGEPAADYPWHWSIYRWIEGQTASIERIKDMELFATDLAQFLLELQKIDAEGGPAAGEHSFYRGGPLSTYNAEVHEAIKILGKHTDIETLSLMWSEALSDPWQGDPVWIHGDIAVGNLLVKEGRLCAVIDFGQLAIGDPACDLVIAWTFFKEKSRNTFRKVLQLDTATWARARGWALWKALIVCAKLPGTNPLDIEKSWKVIKEIISDYNITNK</sequence>
<dbReference type="Gene3D" id="3.30.200.20">
    <property type="entry name" value="Phosphorylase Kinase, domain 1"/>
    <property type="match status" value="1"/>
</dbReference>
<protein>
    <submittedName>
        <fullName evidence="2">Aminoglycoside phosphotransferase</fullName>
    </submittedName>
</protein>